<gene>
    <name evidence="2" type="ORF">CFK41_16590</name>
</gene>
<dbReference type="AlphaFoldDB" id="A0A291H197"/>
<dbReference type="Proteomes" id="UP000217889">
    <property type="component" value="Chromosome"/>
</dbReference>
<evidence type="ECO:0000256" key="1">
    <source>
        <dbReference type="SAM" id="Phobius"/>
    </source>
</evidence>
<keyword evidence="3" id="KW-1185">Reference proteome</keyword>
<feature type="transmembrane region" description="Helical" evidence="1">
    <location>
        <begin position="162"/>
        <end position="180"/>
    </location>
</feature>
<feature type="transmembrane region" description="Helical" evidence="1">
    <location>
        <begin position="12"/>
        <end position="33"/>
    </location>
</feature>
<feature type="transmembrane region" description="Helical" evidence="1">
    <location>
        <begin position="101"/>
        <end position="119"/>
    </location>
</feature>
<keyword evidence="1" id="KW-1133">Transmembrane helix</keyword>
<protein>
    <submittedName>
        <fullName evidence="2">Uncharacterized protein</fullName>
    </submittedName>
</protein>
<accession>A0A291H197</accession>
<reference evidence="2 3" key="1">
    <citation type="journal article" date="2014" name="Int. J. Syst. Evol. Microbiol.">
        <title>Brachybacterium ginsengisoli sp. nov., isolated from soil of a ginseng field.</title>
        <authorList>
            <person name="Hoang V.A."/>
            <person name="Kim Y.J."/>
            <person name="Nguyen N.L."/>
            <person name="Yang D.C."/>
        </authorList>
    </citation>
    <scope>NUCLEOTIDE SEQUENCE [LARGE SCALE GENOMIC DNA]</scope>
    <source>
        <strain evidence="2 3">DCY80</strain>
    </source>
</reference>
<name>A0A291H197_9MICO</name>
<dbReference type="RefSeq" id="WP_096800675.1">
    <property type="nucleotide sequence ID" value="NZ_CP023564.1"/>
</dbReference>
<feature type="transmembrane region" description="Helical" evidence="1">
    <location>
        <begin position="131"/>
        <end position="155"/>
    </location>
</feature>
<sequence length="237" mass="23217">MTYDLVPAELLASALTAVLLAVPLSFALAGAAIAGPRRAWNGAGLAMGLGLLVGVLVMVLRMATGPSGALPVVSGALIVLGLLAAAVAGVLVFVLEDGTTWSAAIGIGSCLLIGLGAPGDALPELLGLTSSILAIGAAVVFEGVALAAIVGFLVAAAGRVRGLQFGVAAAGIVAALLTAGRTVLHALHVVAGLDVPELSLLTTLIAALVALGIGSVIGELVQMRTSRRRSANALEVS</sequence>
<dbReference type="KEGG" id="bgg:CFK41_16590"/>
<keyword evidence="1" id="KW-0812">Transmembrane</keyword>
<dbReference type="EMBL" id="CP023564">
    <property type="protein sequence ID" value="ATG56215.1"/>
    <property type="molecule type" value="Genomic_DNA"/>
</dbReference>
<evidence type="ECO:0000313" key="2">
    <source>
        <dbReference type="EMBL" id="ATG56215.1"/>
    </source>
</evidence>
<evidence type="ECO:0000313" key="3">
    <source>
        <dbReference type="Proteomes" id="UP000217889"/>
    </source>
</evidence>
<proteinExistence type="predicted"/>
<feature type="transmembrane region" description="Helical" evidence="1">
    <location>
        <begin position="69"/>
        <end position="94"/>
    </location>
</feature>
<feature type="transmembrane region" description="Helical" evidence="1">
    <location>
        <begin position="45"/>
        <end position="63"/>
    </location>
</feature>
<keyword evidence="1" id="KW-0472">Membrane</keyword>
<feature type="transmembrane region" description="Helical" evidence="1">
    <location>
        <begin position="200"/>
        <end position="221"/>
    </location>
</feature>
<organism evidence="2 3">
    <name type="scientific">Brachybacterium ginsengisoli</name>
    <dbReference type="NCBI Taxonomy" id="1331682"/>
    <lineage>
        <taxon>Bacteria</taxon>
        <taxon>Bacillati</taxon>
        <taxon>Actinomycetota</taxon>
        <taxon>Actinomycetes</taxon>
        <taxon>Micrococcales</taxon>
        <taxon>Dermabacteraceae</taxon>
        <taxon>Brachybacterium</taxon>
    </lineage>
</organism>